<dbReference type="Proteomes" id="UP000727654">
    <property type="component" value="Unassembled WGS sequence"/>
</dbReference>
<sequence>MKEAGIVLTQLGKLLFTGTYPNTLQVGYVARHTMDQIVARHPFTRELADILAQASPPRLVGDEMAKTRSTEPRHRHLQNTLRACAVVFRNLPNVPVSNAQSLAAWPKLANIAGGRKPLVQRLSADFGEGDQRFR</sequence>
<evidence type="ECO:0000313" key="2">
    <source>
        <dbReference type="Proteomes" id="UP000727654"/>
    </source>
</evidence>
<gene>
    <name evidence="1" type="ORF">LMG23992_04281</name>
</gene>
<keyword evidence="2" id="KW-1185">Reference proteome</keyword>
<organism evidence="1 2">
    <name type="scientific">Cupriavidus laharis</name>
    <dbReference type="NCBI Taxonomy" id="151654"/>
    <lineage>
        <taxon>Bacteria</taxon>
        <taxon>Pseudomonadati</taxon>
        <taxon>Pseudomonadota</taxon>
        <taxon>Betaproteobacteria</taxon>
        <taxon>Burkholderiales</taxon>
        <taxon>Burkholderiaceae</taxon>
        <taxon>Cupriavidus</taxon>
    </lineage>
</organism>
<reference evidence="1 2" key="1">
    <citation type="submission" date="2021-08" db="EMBL/GenBank/DDBJ databases">
        <authorList>
            <person name="Peeters C."/>
        </authorList>
    </citation>
    <scope>NUCLEOTIDE SEQUENCE [LARGE SCALE GENOMIC DNA]</scope>
    <source>
        <strain evidence="1 2">LMG 23992</strain>
    </source>
</reference>
<evidence type="ECO:0000313" key="1">
    <source>
        <dbReference type="EMBL" id="CAG9180593.1"/>
    </source>
</evidence>
<dbReference type="EMBL" id="CAJZAI010000012">
    <property type="protein sequence ID" value="CAG9180593.1"/>
    <property type="molecule type" value="Genomic_DNA"/>
</dbReference>
<accession>A0ABM8XK62</accession>
<proteinExistence type="predicted"/>
<comment type="caution">
    <text evidence="1">The sequence shown here is derived from an EMBL/GenBank/DDBJ whole genome shotgun (WGS) entry which is preliminary data.</text>
</comment>
<protein>
    <submittedName>
        <fullName evidence="1">Uncharacterized protein</fullName>
    </submittedName>
</protein>
<dbReference type="RefSeq" id="WP_224081753.1">
    <property type="nucleotide sequence ID" value="NZ_CAJZAI010000012.1"/>
</dbReference>
<name>A0ABM8XK62_9BURK</name>